<dbReference type="EMBL" id="LCMF01000011">
    <property type="protein sequence ID" value="KKU30847.1"/>
    <property type="molecule type" value="Genomic_DNA"/>
</dbReference>
<feature type="transmembrane region" description="Helical" evidence="1">
    <location>
        <begin position="21"/>
        <end position="41"/>
    </location>
</feature>
<keyword evidence="1" id="KW-0812">Transmembrane</keyword>
<dbReference type="AlphaFoldDB" id="A0A0G1PDW0"/>
<comment type="caution">
    <text evidence="2">The sequence shown here is derived from an EMBL/GenBank/DDBJ whole genome shotgun (WGS) entry which is preliminary data.</text>
</comment>
<evidence type="ECO:0000313" key="2">
    <source>
        <dbReference type="EMBL" id="KKU30847.1"/>
    </source>
</evidence>
<keyword evidence="1" id="KW-0472">Membrane</keyword>
<keyword evidence="1" id="KW-1133">Transmembrane helix</keyword>
<protein>
    <submittedName>
        <fullName evidence="2">Uncharacterized protein</fullName>
    </submittedName>
</protein>
<dbReference type="Proteomes" id="UP000034732">
    <property type="component" value="Unassembled WGS sequence"/>
</dbReference>
<sequence>MPEYYMERVAGVSRKEFVKMKAYAFVSKSAFIFVAHIAWMADVLCRNRQGL</sequence>
<evidence type="ECO:0000256" key="1">
    <source>
        <dbReference type="SAM" id="Phobius"/>
    </source>
</evidence>
<evidence type="ECO:0000313" key="3">
    <source>
        <dbReference type="Proteomes" id="UP000034732"/>
    </source>
</evidence>
<proteinExistence type="predicted"/>
<gene>
    <name evidence="2" type="ORF">UX44_C0011G0013</name>
</gene>
<name>A0A0G1PDW0_UNCKA</name>
<reference evidence="2 3" key="1">
    <citation type="journal article" date="2015" name="Nature">
        <title>rRNA introns, odd ribosomes, and small enigmatic genomes across a large radiation of phyla.</title>
        <authorList>
            <person name="Brown C.T."/>
            <person name="Hug L.A."/>
            <person name="Thomas B.C."/>
            <person name="Sharon I."/>
            <person name="Castelle C.J."/>
            <person name="Singh A."/>
            <person name="Wilkins M.J."/>
            <person name="Williams K.H."/>
            <person name="Banfield J.F."/>
        </authorList>
    </citation>
    <scope>NUCLEOTIDE SEQUENCE [LARGE SCALE GENOMIC DNA]</scope>
</reference>
<accession>A0A0G1PDW0</accession>
<organism evidence="2 3">
    <name type="scientific">candidate division WWE3 bacterium GW2011_GWA1_46_21</name>
    <dbReference type="NCBI Taxonomy" id="1619107"/>
    <lineage>
        <taxon>Bacteria</taxon>
        <taxon>Katanobacteria</taxon>
    </lineage>
</organism>